<name>A0A165CH53_EXIGL</name>
<sequence length="405" mass="42879">MVTSNASNAEANEDAFATAVKICAFIQDVHVRGGGLSLVFPKQYEHLKFAHVAGIFQDLLQFLVRVDTVRIVDVLAARFVLSVWPGVSNLFVVAAKKAGFLPLACSAVSSGYAAYKSVTMTLAIPGTVVDESFPSDAKRLCDRVLLLTPWLPTTAPAVLEISETPAGYRVFASLPIPEGDVAYVDNLTARWDDNEDYFMRNTEEPFVALGQTAAMEYAVSLRELVVSYAKDYETGTPCSIPDPLLVAQTLSVIFGEGSPLSRAPGEPGERVSVAAVSPSIGTPAGSVVHAAAASSPEYVVPSQDSPSVSFGIGLKAKDSLKSCRASLAQPSPGTPAMVFAFSHGPFPSMGPLGPSDPSLLKTPRYTIPPEQGSSSPSLRSSPLAHKGRTSWARPYPEIVSHAPRA</sequence>
<organism evidence="2 3">
    <name type="scientific">Exidia glandulosa HHB12029</name>
    <dbReference type="NCBI Taxonomy" id="1314781"/>
    <lineage>
        <taxon>Eukaryota</taxon>
        <taxon>Fungi</taxon>
        <taxon>Dikarya</taxon>
        <taxon>Basidiomycota</taxon>
        <taxon>Agaricomycotina</taxon>
        <taxon>Agaricomycetes</taxon>
        <taxon>Auriculariales</taxon>
        <taxon>Exidiaceae</taxon>
        <taxon>Exidia</taxon>
    </lineage>
</organism>
<reference evidence="2 3" key="1">
    <citation type="journal article" date="2016" name="Mol. Biol. Evol.">
        <title>Comparative Genomics of Early-Diverging Mushroom-Forming Fungi Provides Insights into the Origins of Lignocellulose Decay Capabilities.</title>
        <authorList>
            <person name="Nagy L.G."/>
            <person name="Riley R."/>
            <person name="Tritt A."/>
            <person name="Adam C."/>
            <person name="Daum C."/>
            <person name="Floudas D."/>
            <person name="Sun H."/>
            <person name="Yadav J.S."/>
            <person name="Pangilinan J."/>
            <person name="Larsson K.H."/>
            <person name="Matsuura K."/>
            <person name="Barry K."/>
            <person name="Labutti K."/>
            <person name="Kuo R."/>
            <person name="Ohm R.A."/>
            <person name="Bhattacharya S.S."/>
            <person name="Shirouzu T."/>
            <person name="Yoshinaga Y."/>
            <person name="Martin F.M."/>
            <person name="Grigoriev I.V."/>
            <person name="Hibbett D.S."/>
        </authorList>
    </citation>
    <scope>NUCLEOTIDE SEQUENCE [LARGE SCALE GENOMIC DNA]</scope>
    <source>
        <strain evidence="2 3">HHB12029</strain>
    </source>
</reference>
<dbReference type="AlphaFoldDB" id="A0A165CH53"/>
<dbReference type="EMBL" id="KV426322">
    <property type="protein sequence ID" value="KZV82445.1"/>
    <property type="molecule type" value="Genomic_DNA"/>
</dbReference>
<gene>
    <name evidence="2" type="ORF">EXIGLDRAFT_778535</name>
</gene>
<dbReference type="InParanoid" id="A0A165CH53"/>
<dbReference type="Proteomes" id="UP000077266">
    <property type="component" value="Unassembled WGS sequence"/>
</dbReference>
<protein>
    <submittedName>
        <fullName evidence="2">Uncharacterized protein</fullName>
    </submittedName>
</protein>
<proteinExistence type="predicted"/>
<evidence type="ECO:0000313" key="2">
    <source>
        <dbReference type="EMBL" id="KZV82445.1"/>
    </source>
</evidence>
<feature type="compositionally biased region" description="Low complexity" evidence="1">
    <location>
        <begin position="373"/>
        <end position="383"/>
    </location>
</feature>
<keyword evidence="3" id="KW-1185">Reference proteome</keyword>
<evidence type="ECO:0000256" key="1">
    <source>
        <dbReference type="SAM" id="MobiDB-lite"/>
    </source>
</evidence>
<evidence type="ECO:0000313" key="3">
    <source>
        <dbReference type="Proteomes" id="UP000077266"/>
    </source>
</evidence>
<accession>A0A165CH53</accession>
<feature type="region of interest" description="Disordered" evidence="1">
    <location>
        <begin position="350"/>
        <end position="405"/>
    </location>
</feature>